<name>A0A4C1W319_EUMVA</name>
<organism evidence="1 2">
    <name type="scientific">Eumeta variegata</name>
    <name type="common">Bagworm moth</name>
    <name type="synonym">Eumeta japonica</name>
    <dbReference type="NCBI Taxonomy" id="151549"/>
    <lineage>
        <taxon>Eukaryota</taxon>
        <taxon>Metazoa</taxon>
        <taxon>Ecdysozoa</taxon>
        <taxon>Arthropoda</taxon>
        <taxon>Hexapoda</taxon>
        <taxon>Insecta</taxon>
        <taxon>Pterygota</taxon>
        <taxon>Neoptera</taxon>
        <taxon>Endopterygota</taxon>
        <taxon>Lepidoptera</taxon>
        <taxon>Glossata</taxon>
        <taxon>Ditrysia</taxon>
        <taxon>Tineoidea</taxon>
        <taxon>Psychidae</taxon>
        <taxon>Oiketicinae</taxon>
        <taxon>Eumeta</taxon>
    </lineage>
</organism>
<reference evidence="1 2" key="1">
    <citation type="journal article" date="2019" name="Commun. Biol.">
        <title>The bagworm genome reveals a unique fibroin gene that provides high tensile strength.</title>
        <authorList>
            <person name="Kono N."/>
            <person name="Nakamura H."/>
            <person name="Ohtoshi R."/>
            <person name="Tomita M."/>
            <person name="Numata K."/>
            <person name="Arakawa K."/>
        </authorList>
    </citation>
    <scope>NUCLEOTIDE SEQUENCE [LARGE SCALE GENOMIC DNA]</scope>
</reference>
<dbReference type="AlphaFoldDB" id="A0A4C1W319"/>
<dbReference type="EMBL" id="BGZK01000460">
    <property type="protein sequence ID" value="GBP44889.1"/>
    <property type="molecule type" value="Genomic_DNA"/>
</dbReference>
<sequence length="144" mass="16682">MYHLHSCRYVRCLWINSRGRLRIRQFHNQITLGFEHETSICTPPQCESRTANVFIGDTLPEYENDVESDILKLISFEARPINADDPMSAVAVSIWRREADAAGVRQIQMRRARGRRGIHQASRRTRGRNLKEAPYAISNCLRNT</sequence>
<accession>A0A4C1W319</accession>
<keyword evidence="2" id="KW-1185">Reference proteome</keyword>
<comment type="caution">
    <text evidence="1">The sequence shown here is derived from an EMBL/GenBank/DDBJ whole genome shotgun (WGS) entry which is preliminary data.</text>
</comment>
<protein>
    <submittedName>
        <fullName evidence="1">Uncharacterized protein</fullName>
    </submittedName>
</protein>
<evidence type="ECO:0000313" key="1">
    <source>
        <dbReference type="EMBL" id="GBP44889.1"/>
    </source>
</evidence>
<proteinExistence type="predicted"/>
<dbReference type="Proteomes" id="UP000299102">
    <property type="component" value="Unassembled WGS sequence"/>
</dbReference>
<gene>
    <name evidence="1" type="ORF">EVAR_24804_1</name>
</gene>
<evidence type="ECO:0000313" key="2">
    <source>
        <dbReference type="Proteomes" id="UP000299102"/>
    </source>
</evidence>